<feature type="region of interest" description="Disordered" evidence="1">
    <location>
        <begin position="1"/>
        <end position="95"/>
    </location>
</feature>
<feature type="compositionally biased region" description="Polar residues" evidence="1">
    <location>
        <begin position="63"/>
        <end position="74"/>
    </location>
</feature>
<dbReference type="SMART" id="SM00228">
    <property type="entry name" value="PDZ"/>
    <property type="match status" value="1"/>
</dbReference>
<proteinExistence type="predicted"/>
<feature type="compositionally biased region" description="Polar residues" evidence="1">
    <location>
        <begin position="28"/>
        <end position="47"/>
    </location>
</feature>
<dbReference type="InterPro" id="IPR052074">
    <property type="entry name" value="NonRcpt_TyrProt_Phosphatase"/>
</dbReference>
<evidence type="ECO:0000313" key="5">
    <source>
        <dbReference type="WBParaSite" id="ASIM_0000612801-mRNA-1"/>
    </source>
</evidence>
<feature type="domain" description="PDZ" evidence="2">
    <location>
        <begin position="97"/>
        <end position="178"/>
    </location>
</feature>
<keyword evidence="4" id="KW-1185">Reference proteome</keyword>
<name>A0A0M3JET0_ANISI</name>
<dbReference type="SUPFAM" id="SSF50156">
    <property type="entry name" value="PDZ domain-like"/>
    <property type="match status" value="1"/>
</dbReference>
<dbReference type="OrthoDB" id="165498at2759"/>
<gene>
    <name evidence="3" type="ORF">ASIM_LOCUS5915</name>
</gene>
<dbReference type="PROSITE" id="PS50106">
    <property type="entry name" value="PDZ"/>
    <property type="match status" value="1"/>
</dbReference>
<dbReference type="Pfam" id="PF00595">
    <property type="entry name" value="PDZ"/>
    <property type="match status" value="1"/>
</dbReference>
<dbReference type="Proteomes" id="UP000267096">
    <property type="component" value="Unassembled WGS sequence"/>
</dbReference>
<evidence type="ECO:0000313" key="3">
    <source>
        <dbReference type="EMBL" id="VDK26262.1"/>
    </source>
</evidence>
<accession>A0A0M3JET0</accession>
<reference evidence="5" key="1">
    <citation type="submission" date="2017-02" db="UniProtKB">
        <authorList>
            <consortium name="WormBaseParasite"/>
        </authorList>
    </citation>
    <scope>IDENTIFICATION</scope>
</reference>
<sequence>MPKRGSRSGTDTASEVDLEKASEMFPKISTSSKRSSTQLDSGSQRPSDASDRVVDDESKTETIGDNESTDQQLNRRSRESSTPEEELSEGSEGSRFAVTLTKDPKIGLGLTLVDGNLNGIKGVYVKSVTDDGPGKKNGVNVGDRLMSVNGVSLVGKDRHATVDLVRQSGSVVRLSIFR</sequence>
<dbReference type="InterPro" id="IPR001478">
    <property type="entry name" value="PDZ"/>
</dbReference>
<evidence type="ECO:0000313" key="4">
    <source>
        <dbReference type="Proteomes" id="UP000267096"/>
    </source>
</evidence>
<dbReference type="WBParaSite" id="ASIM_0000612801-mRNA-1">
    <property type="protein sequence ID" value="ASIM_0000612801-mRNA-1"/>
    <property type="gene ID" value="ASIM_0000612801"/>
</dbReference>
<dbReference type="AlphaFoldDB" id="A0A0M3JET0"/>
<organism evidence="5">
    <name type="scientific">Anisakis simplex</name>
    <name type="common">Herring worm</name>
    <dbReference type="NCBI Taxonomy" id="6269"/>
    <lineage>
        <taxon>Eukaryota</taxon>
        <taxon>Metazoa</taxon>
        <taxon>Ecdysozoa</taxon>
        <taxon>Nematoda</taxon>
        <taxon>Chromadorea</taxon>
        <taxon>Rhabditida</taxon>
        <taxon>Spirurina</taxon>
        <taxon>Ascaridomorpha</taxon>
        <taxon>Ascaridoidea</taxon>
        <taxon>Anisakidae</taxon>
        <taxon>Anisakis</taxon>
        <taxon>Anisakis simplex complex</taxon>
    </lineage>
</organism>
<feature type="compositionally biased region" description="Basic and acidic residues" evidence="1">
    <location>
        <begin position="48"/>
        <end position="62"/>
    </location>
</feature>
<dbReference type="InterPro" id="IPR036034">
    <property type="entry name" value="PDZ_sf"/>
</dbReference>
<evidence type="ECO:0000256" key="1">
    <source>
        <dbReference type="SAM" id="MobiDB-lite"/>
    </source>
</evidence>
<dbReference type="EMBL" id="UYRR01012223">
    <property type="protein sequence ID" value="VDK26262.1"/>
    <property type="molecule type" value="Genomic_DNA"/>
</dbReference>
<dbReference type="PANTHER" id="PTHR46900:SF2">
    <property type="entry name" value="TYROSINE-PROTEIN PHOSPHATASE NON-RECEPTOR TYPE 13"/>
    <property type="match status" value="1"/>
</dbReference>
<reference evidence="3 4" key="2">
    <citation type="submission" date="2018-11" db="EMBL/GenBank/DDBJ databases">
        <authorList>
            <consortium name="Pathogen Informatics"/>
        </authorList>
    </citation>
    <scope>NUCLEOTIDE SEQUENCE [LARGE SCALE GENOMIC DNA]</scope>
</reference>
<dbReference type="PANTHER" id="PTHR46900">
    <property type="entry name" value="TYROSINE-PROTEIN PHOSPHATASE NON-RECEPTOR TYPE 13"/>
    <property type="match status" value="1"/>
</dbReference>
<protein>
    <submittedName>
        <fullName evidence="5">PDZ domain-containing protein</fullName>
    </submittedName>
</protein>
<dbReference type="Gene3D" id="2.30.42.10">
    <property type="match status" value="1"/>
</dbReference>
<evidence type="ECO:0000259" key="2">
    <source>
        <dbReference type="PROSITE" id="PS50106"/>
    </source>
</evidence>